<keyword evidence="12" id="KW-0812">Transmembrane</keyword>
<keyword evidence="15" id="KW-1185">Reference proteome</keyword>
<evidence type="ECO:0000256" key="7">
    <source>
        <dbReference type="ARBA" id="ARBA00022842"/>
    </source>
</evidence>
<keyword evidence="9" id="KW-0464">Manganese</keyword>
<dbReference type="EMBL" id="BQKI01000097">
    <property type="protein sequence ID" value="GJN38977.1"/>
    <property type="molecule type" value="Genomic_DNA"/>
</dbReference>
<organism evidence="14 15">
    <name type="scientific">Eleusine coracana subsp. coracana</name>
    <dbReference type="NCBI Taxonomy" id="191504"/>
    <lineage>
        <taxon>Eukaryota</taxon>
        <taxon>Viridiplantae</taxon>
        <taxon>Streptophyta</taxon>
        <taxon>Embryophyta</taxon>
        <taxon>Tracheophyta</taxon>
        <taxon>Spermatophyta</taxon>
        <taxon>Magnoliopsida</taxon>
        <taxon>Liliopsida</taxon>
        <taxon>Poales</taxon>
        <taxon>Poaceae</taxon>
        <taxon>PACMAD clade</taxon>
        <taxon>Chloridoideae</taxon>
        <taxon>Cynodonteae</taxon>
        <taxon>Eleusininae</taxon>
        <taxon>Eleusine</taxon>
    </lineage>
</organism>
<feature type="domain" description="PPM-type phosphatase" evidence="13">
    <location>
        <begin position="1"/>
        <end position="194"/>
    </location>
</feature>
<dbReference type="SUPFAM" id="SSF81606">
    <property type="entry name" value="PP2C-like"/>
    <property type="match status" value="1"/>
</dbReference>
<keyword evidence="7" id="KW-0460">Magnesium</keyword>
<dbReference type="InterPro" id="IPR036457">
    <property type="entry name" value="PPM-type-like_dom_sf"/>
</dbReference>
<evidence type="ECO:0000256" key="8">
    <source>
        <dbReference type="ARBA" id="ARBA00022912"/>
    </source>
</evidence>
<evidence type="ECO:0000256" key="10">
    <source>
        <dbReference type="ARBA" id="ARBA00047761"/>
    </source>
</evidence>
<evidence type="ECO:0000256" key="1">
    <source>
        <dbReference type="ARBA" id="ARBA00001936"/>
    </source>
</evidence>
<feature type="transmembrane region" description="Helical" evidence="12">
    <location>
        <begin position="175"/>
        <end position="192"/>
    </location>
</feature>
<keyword evidence="12" id="KW-1133">Transmembrane helix</keyword>
<dbReference type="AlphaFoldDB" id="A0AAV5FW54"/>
<dbReference type="PROSITE" id="PS51746">
    <property type="entry name" value="PPM_2"/>
    <property type="match status" value="1"/>
</dbReference>
<comment type="catalytic activity">
    <reaction evidence="10">
        <text>O-phospho-L-seryl-[protein] + H2O = L-seryl-[protein] + phosphate</text>
        <dbReference type="Rhea" id="RHEA:20629"/>
        <dbReference type="Rhea" id="RHEA-COMP:9863"/>
        <dbReference type="Rhea" id="RHEA-COMP:11604"/>
        <dbReference type="ChEBI" id="CHEBI:15377"/>
        <dbReference type="ChEBI" id="CHEBI:29999"/>
        <dbReference type="ChEBI" id="CHEBI:43474"/>
        <dbReference type="ChEBI" id="CHEBI:83421"/>
        <dbReference type="EC" id="3.1.3.16"/>
    </reaction>
</comment>
<evidence type="ECO:0000256" key="11">
    <source>
        <dbReference type="ARBA" id="ARBA00048336"/>
    </source>
</evidence>
<evidence type="ECO:0000313" key="14">
    <source>
        <dbReference type="EMBL" id="GJN38977.1"/>
    </source>
</evidence>
<dbReference type="InterPro" id="IPR001932">
    <property type="entry name" value="PPM-type_phosphatase-like_dom"/>
</dbReference>
<comment type="caution">
    <text evidence="14">The sequence shown here is derived from an EMBL/GenBank/DDBJ whole genome shotgun (WGS) entry which is preliminary data.</text>
</comment>
<evidence type="ECO:0000256" key="5">
    <source>
        <dbReference type="ARBA" id="ARBA00022723"/>
    </source>
</evidence>
<proteinExistence type="inferred from homology"/>
<dbReference type="GO" id="GO:0046872">
    <property type="term" value="F:metal ion binding"/>
    <property type="evidence" value="ECO:0007669"/>
    <property type="project" value="UniProtKB-KW"/>
</dbReference>
<evidence type="ECO:0000256" key="9">
    <source>
        <dbReference type="ARBA" id="ARBA00023211"/>
    </source>
</evidence>
<reference evidence="14" key="2">
    <citation type="submission" date="2021-12" db="EMBL/GenBank/DDBJ databases">
        <title>Resequencing data analysis of finger millet.</title>
        <authorList>
            <person name="Hatakeyama M."/>
            <person name="Aluri S."/>
            <person name="Balachadran M.T."/>
            <person name="Sivarajan S.R."/>
            <person name="Poveda L."/>
            <person name="Shimizu-Inatsugi R."/>
            <person name="Schlapbach R."/>
            <person name="Sreeman S.M."/>
            <person name="Shimizu K.K."/>
        </authorList>
    </citation>
    <scope>NUCLEOTIDE SEQUENCE</scope>
</reference>
<evidence type="ECO:0000313" key="15">
    <source>
        <dbReference type="Proteomes" id="UP001054889"/>
    </source>
</evidence>
<evidence type="ECO:0000256" key="6">
    <source>
        <dbReference type="ARBA" id="ARBA00022801"/>
    </source>
</evidence>
<sequence>MIVSAQSVVQPLSLHAIFQHSALLDLDNDTAFFGVFDGHGAYAAGDLGTAVHRAFLQQFVGIEHSGNSVSLTAISFFDQGPHSDFYWTTKLWKYSLCSNYYEDNKLVVANAAVIPAVYYSRNGQAYNLSRDHKPELERQRERGYTKCRSYRSFISAGELSDDDDFLFWHVRKNSFYLYILVIALSHAYNCFCQK</sequence>
<name>A0AAV5FW54_ELECO</name>
<dbReference type="EC" id="3.1.3.16" evidence="4"/>
<comment type="catalytic activity">
    <reaction evidence="11">
        <text>O-phospho-L-threonyl-[protein] + H2O = L-threonyl-[protein] + phosphate</text>
        <dbReference type="Rhea" id="RHEA:47004"/>
        <dbReference type="Rhea" id="RHEA-COMP:11060"/>
        <dbReference type="Rhea" id="RHEA-COMP:11605"/>
        <dbReference type="ChEBI" id="CHEBI:15377"/>
        <dbReference type="ChEBI" id="CHEBI:30013"/>
        <dbReference type="ChEBI" id="CHEBI:43474"/>
        <dbReference type="ChEBI" id="CHEBI:61977"/>
        <dbReference type="EC" id="3.1.3.16"/>
    </reaction>
</comment>
<comment type="cofactor">
    <cofactor evidence="2">
        <name>Mg(2+)</name>
        <dbReference type="ChEBI" id="CHEBI:18420"/>
    </cofactor>
</comment>
<keyword evidence="8" id="KW-0904">Protein phosphatase</keyword>
<comment type="cofactor">
    <cofactor evidence="1">
        <name>Mn(2+)</name>
        <dbReference type="ChEBI" id="CHEBI:29035"/>
    </cofactor>
</comment>
<dbReference type="Proteomes" id="UP001054889">
    <property type="component" value="Unassembled WGS sequence"/>
</dbReference>
<keyword evidence="5" id="KW-0479">Metal-binding</keyword>
<gene>
    <name evidence="14" type="primary">gb28064</name>
    <name evidence="14" type="ORF">PR202_gb28064</name>
</gene>
<protein>
    <recommendedName>
        <fullName evidence="4">protein-serine/threonine phosphatase</fullName>
        <ecNumber evidence="4">3.1.3.16</ecNumber>
    </recommendedName>
</protein>
<evidence type="ECO:0000256" key="4">
    <source>
        <dbReference type="ARBA" id="ARBA00013081"/>
    </source>
</evidence>
<dbReference type="GO" id="GO:0004722">
    <property type="term" value="F:protein serine/threonine phosphatase activity"/>
    <property type="evidence" value="ECO:0007669"/>
    <property type="project" value="UniProtKB-EC"/>
</dbReference>
<dbReference type="InterPro" id="IPR000222">
    <property type="entry name" value="PP2C_BS"/>
</dbReference>
<evidence type="ECO:0000256" key="12">
    <source>
        <dbReference type="SAM" id="Phobius"/>
    </source>
</evidence>
<accession>A0AAV5FW54</accession>
<dbReference type="Gene3D" id="3.60.40.10">
    <property type="entry name" value="PPM-type phosphatase domain"/>
    <property type="match status" value="1"/>
</dbReference>
<comment type="similarity">
    <text evidence="3">Belongs to the PP2C family.</text>
</comment>
<reference evidence="14" key="1">
    <citation type="journal article" date="2018" name="DNA Res.">
        <title>Multiple hybrid de novo genome assembly of finger millet, an orphan allotetraploid crop.</title>
        <authorList>
            <person name="Hatakeyama M."/>
            <person name="Aluri S."/>
            <person name="Balachadran M.T."/>
            <person name="Sivarajan S.R."/>
            <person name="Patrignani A."/>
            <person name="Gruter S."/>
            <person name="Poveda L."/>
            <person name="Shimizu-Inatsugi R."/>
            <person name="Baeten J."/>
            <person name="Francoijs K.J."/>
            <person name="Nataraja K.N."/>
            <person name="Reddy Y.A.N."/>
            <person name="Phadnis S."/>
            <person name="Ravikumar R.L."/>
            <person name="Schlapbach R."/>
            <person name="Sreeman S.M."/>
            <person name="Shimizu K.K."/>
        </authorList>
    </citation>
    <scope>NUCLEOTIDE SEQUENCE</scope>
</reference>
<evidence type="ECO:0000259" key="13">
    <source>
        <dbReference type="PROSITE" id="PS51746"/>
    </source>
</evidence>
<dbReference type="PROSITE" id="PS01032">
    <property type="entry name" value="PPM_1"/>
    <property type="match status" value="1"/>
</dbReference>
<keyword evidence="12" id="KW-0472">Membrane</keyword>
<evidence type="ECO:0000256" key="3">
    <source>
        <dbReference type="ARBA" id="ARBA00006702"/>
    </source>
</evidence>
<evidence type="ECO:0000256" key="2">
    <source>
        <dbReference type="ARBA" id="ARBA00001946"/>
    </source>
</evidence>
<keyword evidence="6" id="KW-0378">Hydrolase</keyword>